<evidence type="ECO:0000256" key="1">
    <source>
        <dbReference type="ARBA" id="ARBA00004167"/>
    </source>
</evidence>
<evidence type="ECO:0000256" key="7">
    <source>
        <dbReference type="PROSITE-ProRule" id="PRU00076"/>
    </source>
</evidence>
<dbReference type="PROSITE" id="PS50026">
    <property type="entry name" value="EGF_3"/>
    <property type="match status" value="1"/>
</dbReference>
<keyword evidence="5" id="KW-0472">Membrane</keyword>
<keyword evidence="10" id="KW-1185">Reference proteome</keyword>
<feature type="domain" description="EGF-like" evidence="8">
    <location>
        <begin position="67"/>
        <end position="107"/>
    </location>
</feature>
<evidence type="ECO:0000256" key="6">
    <source>
        <dbReference type="ARBA" id="ARBA00023157"/>
    </source>
</evidence>
<evidence type="ECO:0000313" key="9">
    <source>
        <dbReference type="EMBL" id="BAU00792.1"/>
    </source>
</evidence>
<keyword evidence="6 7" id="KW-1015">Disulfide bond</keyword>
<keyword evidence="2" id="KW-0812">Transmembrane</keyword>
<evidence type="ECO:0000256" key="4">
    <source>
        <dbReference type="ARBA" id="ARBA00022989"/>
    </source>
</evidence>
<dbReference type="GO" id="GO:0016020">
    <property type="term" value="C:membrane"/>
    <property type="evidence" value="ECO:0007669"/>
    <property type="project" value="UniProtKB-SubCell"/>
</dbReference>
<evidence type="ECO:0000256" key="5">
    <source>
        <dbReference type="ARBA" id="ARBA00023136"/>
    </source>
</evidence>
<dbReference type="AlphaFoldDB" id="A0A0S3T6B3"/>
<dbReference type="PANTHER" id="PTHR47974:SF9">
    <property type="entry name" value="RECEPTOR-LIKE SERINE_THREONINE-PROTEIN KINASE"/>
    <property type="match status" value="1"/>
</dbReference>
<keyword evidence="4" id="KW-1133">Transmembrane helix</keyword>
<name>A0A0S3T6B3_PHAAN</name>
<organism evidence="9 10">
    <name type="scientific">Vigna angularis var. angularis</name>
    <dbReference type="NCBI Taxonomy" id="157739"/>
    <lineage>
        <taxon>Eukaryota</taxon>
        <taxon>Viridiplantae</taxon>
        <taxon>Streptophyta</taxon>
        <taxon>Embryophyta</taxon>
        <taxon>Tracheophyta</taxon>
        <taxon>Spermatophyta</taxon>
        <taxon>Magnoliopsida</taxon>
        <taxon>eudicotyledons</taxon>
        <taxon>Gunneridae</taxon>
        <taxon>Pentapetalae</taxon>
        <taxon>rosids</taxon>
        <taxon>fabids</taxon>
        <taxon>Fabales</taxon>
        <taxon>Fabaceae</taxon>
        <taxon>Papilionoideae</taxon>
        <taxon>50 kb inversion clade</taxon>
        <taxon>NPAAA clade</taxon>
        <taxon>indigoferoid/millettioid clade</taxon>
        <taxon>Phaseoleae</taxon>
        <taxon>Vigna</taxon>
    </lineage>
</organism>
<dbReference type="Pfam" id="PF00954">
    <property type="entry name" value="S_locus_glycop"/>
    <property type="match status" value="1"/>
</dbReference>
<reference evidence="9 10" key="1">
    <citation type="journal article" date="2015" name="Sci. Rep.">
        <title>The power of single molecule real-time sequencing technology in the de novo assembly of a eukaryotic genome.</title>
        <authorList>
            <person name="Sakai H."/>
            <person name="Naito K."/>
            <person name="Ogiso-Tanaka E."/>
            <person name="Takahashi Y."/>
            <person name="Iseki K."/>
            <person name="Muto C."/>
            <person name="Satou K."/>
            <person name="Teruya K."/>
            <person name="Shiroma A."/>
            <person name="Shimoji M."/>
            <person name="Hirano T."/>
            <person name="Itoh T."/>
            <person name="Kaga A."/>
            <person name="Tomooka N."/>
        </authorList>
    </citation>
    <scope>NUCLEOTIDE SEQUENCE [LARGE SCALE GENOMIC DNA]</scope>
    <source>
        <strain evidence="10">cv. Shumari</strain>
    </source>
</reference>
<protein>
    <recommendedName>
        <fullName evidence="8">EGF-like domain-containing protein</fullName>
    </recommendedName>
</protein>
<dbReference type="PANTHER" id="PTHR47974">
    <property type="entry name" value="OS07G0415500 PROTEIN"/>
    <property type="match status" value="1"/>
</dbReference>
<evidence type="ECO:0000313" key="10">
    <source>
        <dbReference type="Proteomes" id="UP000291084"/>
    </source>
</evidence>
<accession>A0A0S3T6B3</accession>
<comment type="subcellular location">
    <subcellularLocation>
        <location evidence="1">Membrane</location>
        <topology evidence="1">Single-pass membrane protein</topology>
    </subcellularLocation>
</comment>
<comment type="caution">
    <text evidence="7">Lacks conserved residue(s) required for the propagation of feature annotation.</text>
</comment>
<proteinExistence type="predicted"/>
<gene>
    <name evidence="9" type="primary">Vigan.10G242100</name>
    <name evidence="9" type="ORF">VIGAN_10242100</name>
</gene>
<dbReference type="EMBL" id="AP015043">
    <property type="protein sequence ID" value="BAU00792.1"/>
    <property type="molecule type" value="Genomic_DNA"/>
</dbReference>
<feature type="disulfide bond" evidence="7">
    <location>
        <begin position="97"/>
        <end position="106"/>
    </location>
</feature>
<dbReference type="GO" id="GO:0048544">
    <property type="term" value="P:recognition of pollen"/>
    <property type="evidence" value="ECO:0007669"/>
    <property type="project" value="InterPro"/>
</dbReference>
<evidence type="ECO:0000256" key="3">
    <source>
        <dbReference type="ARBA" id="ARBA00022729"/>
    </source>
</evidence>
<dbReference type="Proteomes" id="UP000291084">
    <property type="component" value="Chromosome 10"/>
</dbReference>
<dbReference type="InterPro" id="IPR000742">
    <property type="entry name" value="EGF"/>
</dbReference>
<dbReference type="InterPro" id="IPR000858">
    <property type="entry name" value="S_locus_glycoprot_dom"/>
</dbReference>
<keyword evidence="7" id="KW-0245">EGF-like domain</keyword>
<keyword evidence="3" id="KW-0732">Signal</keyword>
<dbReference type="PROSITE" id="PS01186">
    <property type="entry name" value="EGF_2"/>
    <property type="match status" value="1"/>
</dbReference>
<evidence type="ECO:0000256" key="2">
    <source>
        <dbReference type="ARBA" id="ARBA00022692"/>
    </source>
</evidence>
<sequence>MPMDQLTIQLDNTVWRSSQIIFNMTTEVVGAIEDYYHRVLVDDKGNFQKLIYHKENGSEWRSVWQAVTKPCTVTALCRVYGFCNTSGSNTQTYSCGCLPGYTKFFCLKL</sequence>
<evidence type="ECO:0000259" key="8">
    <source>
        <dbReference type="PROSITE" id="PS50026"/>
    </source>
</evidence>